<organism evidence="1">
    <name type="scientific">Myoviridae sp. ctYA416</name>
    <dbReference type="NCBI Taxonomy" id="2825125"/>
    <lineage>
        <taxon>Viruses</taxon>
        <taxon>Duplodnaviria</taxon>
        <taxon>Heunggongvirae</taxon>
        <taxon>Uroviricota</taxon>
        <taxon>Caudoviricetes</taxon>
    </lineage>
</organism>
<evidence type="ECO:0000313" key="1">
    <source>
        <dbReference type="EMBL" id="DAF97813.1"/>
    </source>
</evidence>
<dbReference type="EMBL" id="BK016136">
    <property type="protein sequence ID" value="DAF97813.1"/>
    <property type="molecule type" value="Genomic_DNA"/>
</dbReference>
<proteinExistence type="predicted"/>
<protein>
    <submittedName>
        <fullName evidence="1">Uncharacterized protein</fullName>
    </submittedName>
</protein>
<reference evidence="1" key="1">
    <citation type="journal article" date="2021" name="Proc. Natl. Acad. Sci. U.S.A.">
        <title>A Catalog of Tens of Thousands of Viruses from Human Metagenomes Reveals Hidden Associations with Chronic Diseases.</title>
        <authorList>
            <person name="Tisza M.J."/>
            <person name="Buck C.B."/>
        </authorList>
    </citation>
    <scope>NUCLEOTIDE SEQUENCE</scope>
    <source>
        <strain evidence="1">CtYA416</strain>
    </source>
</reference>
<sequence>MAKINNKSYTIKGSSGIEKLSLYTTLEEVNGKGKALNIPVVGKVYYAIGDINDPNATKKRLKIDGKVYAGLREVISKKIYTKYYIFEPGKHDLYIPNNATKVTYYMYGGGSGMIVTQDPILLNPNTGDLNVSAADADWLDRAKYFVSNTENQGYIIDFMKINTSGESSKIVDENNTVIAESIGSSVFVYRNKYDSGNYQSAYRESLKYDYTDYKLRFGTNITAINMYSLDKPNLPVAVFNTKINDDTTDLKDTASPKIKSLFRSITAHIDLYNDDNPNGRGRVMVRSANGPSAYPLKVPRFTDGFRDPIERYTSGDIEYGEVPLVYNRRYNVLMPPTNVKTNFSLNIPKFKNRNDNFNDIKRYLIDSIKVSIKNRCRCMVDFIPSYINLDLSYSKVIEKILTSETTIEKIADILINDTPLCENYNANYRELGRYNFEPQYYNTDYNPDMDRKYGTFINSNANKAVNNMHFMSYITSQFKTLGLTKFESSEPLNEEDIRNIVVDIFGRSNLNAVKSAVYTTPHDFYSIDISDIDSTSNISNLMKYINPSDSSKLLIKSPFLRLNHTYYTHSVTEMGSLDSDDSRTPEWPDIYGTMNDYICGCIVGGKVRRATGDIDLDKYRGKLLTLKIGRGGSLFFNLSSREMSVGGFHLEKLREYLNLDNNGMAIVKMELEDSLNSNVNLNLKDIFVSPNRGFSAKHSINELTEFQNMGGNI</sequence>
<accession>A0A8S5UTN0</accession>
<name>A0A8S5UTN0_9CAUD</name>